<dbReference type="Proteomes" id="UP000193144">
    <property type="component" value="Unassembled WGS sequence"/>
</dbReference>
<name>A0A1Y2AAG7_9PLEO</name>
<keyword evidence="2" id="KW-1185">Reference proteome</keyword>
<gene>
    <name evidence="1" type="ORF">BCR34DRAFT_471842</name>
</gene>
<protein>
    <submittedName>
        <fullName evidence="1">Uncharacterized protein</fullName>
    </submittedName>
</protein>
<evidence type="ECO:0000313" key="1">
    <source>
        <dbReference type="EMBL" id="ORY19508.1"/>
    </source>
</evidence>
<sequence length="227" mass="25956">MQYYFRIDEIEENVESFSKHDNEGIWEPSIEPGDNVATGGGISGMWWGCDGQTVSQTHLPRRSMLYKACSMYFNGGEGFRVLDGDATRPSRDTAWHPLRFDWDETNYSSYLTAAGQHSTLRTQRADQVWPRMLLPDIYHTQSFTSNSQYGGLKGDLPTFLGLLAFSVHPARLQDILPTLFRDGSWHTYSLEHGRGHRRTLVVYVYCGSMAKSELQQLEEGMFGLYYN</sequence>
<accession>A0A1Y2AAG7</accession>
<organism evidence="1 2">
    <name type="scientific">Clohesyomyces aquaticus</name>
    <dbReference type="NCBI Taxonomy" id="1231657"/>
    <lineage>
        <taxon>Eukaryota</taxon>
        <taxon>Fungi</taxon>
        <taxon>Dikarya</taxon>
        <taxon>Ascomycota</taxon>
        <taxon>Pezizomycotina</taxon>
        <taxon>Dothideomycetes</taxon>
        <taxon>Pleosporomycetidae</taxon>
        <taxon>Pleosporales</taxon>
        <taxon>Lindgomycetaceae</taxon>
        <taxon>Clohesyomyces</taxon>
    </lineage>
</organism>
<evidence type="ECO:0000313" key="2">
    <source>
        <dbReference type="Proteomes" id="UP000193144"/>
    </source>
</evidence>
<reference evidence="1 2" key="1">
    <citation type="submission" date="2016-07" db="EMBL/GenBank/DDBJ databases">
        <title>Pervasive Adenine N6-methylation of Active Genes in Fungi.</title>
        <authorList>
            <consortium name="DOE Joint Genome Institute"/>
            <person name="Mondo S.J."/>
            <person name="Dannebaum R.O."/>
            <person name="Kuo R.C."/>
            <person name="Labutti K."/>
            <person name="Haridas S."/>
            <person name="Kuo A."/>
            <person name="Salamov A."/>
            <person name="Ahrendt S.R."/>
            <person name="Lipzen A."/>
            <person name="Sullivan W."/>
            <person name="Andreopoulos W.B."/>
            <person name="Clum A."/>
            <person name="Lindquist E."/>
            <person name="Daum C."/>
            <person name="Ramamoorthy G.K."/>
            <person name="Gryganskyi A."/>
            <person name="Culley D."/>
            <person name="Magnuson J.K."/>
            <person name="James T.Y."/>
            <person name="O'Malley M.A."/>
            <person name="Stajich J.E."/>
            <person name="Spatafora J.W."/>
            <person name="Visel A."/>
            <person name="Grigoriev I.V."/>
        </authorList>
    </citation>
    <scope>NUCLEOTIDE SEQUENCE [LARGE SCALE GENOMIC DNA]</scope>
    <source>
        <strain evidence="1 2">CBS 115471</strain>
    </source>
</reference>
<dbReference type="STRING" id="1231657.A0A1Y2AAG7"/>
<dbReference type="EMBL" id="MCFA01000002">
    <property type="protein sequence ID" value="ORY19508.1"/>
    <property type="molecule type" value="Genomic_DNA"/>
</dbReference>
<comment type="caution">
    <text evidence="1">The sequence shown here is derived from an EMBL/GenBank/DDBJ whole genome shotgun (WGS) entry which is preliminary data.</text>
</comment>
<proteinExistence type="predicted"/>
<dbReference type="OrthoDB" id="5243686at2759"/>
<dbReference type="AlphaFoldDB" id="A0A1Y2AAG7"/>